<dbReference type="AlphaFoldDB" id="A0A498LHL6"/>
<feature type="region of interest" description="Disordered" evidence="1">
    <location>
        <begin position="36"/>
        <end position="89"/>
    </location>
</feature>
<evidence type="ECO:0000256" key="1">
    <source>
        <dbReference type="SAM" id="MobiDB-lite"/>
    </source>
</evidence>
<protein>
    <submittedName>
        <fullName evidence="2">Uncharacterized protein</fullName>
    </submittedName>
</protein>
<sequence>MMLSEWSSREPLGPSLLCRDLVVNLLRVCSYDKELEDHKTGRPGAPQQDPLGHQSFGLCGEMRGTAEEPGQWSSEMRMAMGGTSFEQSR</sequence>
<gene>
    <name evidence="2" type="ORF">ROHU_012051</name>
</gene>
<organism evidence="2 3">
    <name type="scientific">Labeo rohita</name>
    <name type="common">Indian major carp</name>
    <name type="synonym">Cyprinus rohita</name>
    <dbReference type="NCBI Taxonomy" id="84645"/>
    <lineage>
        <taxon>Eukaryota</taxon>
        <taxon>Metazoa</taxon>
        <taxon>Chordata</taxon>
        <taxon>Craniata</taxon>
        <taxon>Vertebrata</taxon>
        <taxon>Euteleostomi</taxon>
        <taxon>Actinopterygii</taxon>
        <taxon>Neopterygii</taxon>
        <taxon>Teleostei</taxon>
        <taxon>Ostariophysi</taxon>
        <taxon>Cypriniformes</taxon>
        <taxon>Cyprinidae</taxon>
        <taxon>Labeoninae</taxon>
        <taxon>Labeonini</taxon>
        <taxon>Labeo</taxon>
    </lineage>
</organism>
<name>A0A498LHL6_LABRO</name>
<evidence type="ECO:0000313" key="3">
    <source>
        <dbReference type="Proteomes" id="UP000290572"/>
    </source>
</evidence>
<evidence type="ECO:0000313" key="2">
    <source>
        <dbReference type="EMBL" id="RXN07033.1"/>
    </source>
</evidence>
<reference evidence="2 3" key="1">
    <citation type="submission" date="2018-03" db="EMBL/GenBank/DDBJ databases">
        <title>Draft genome sequence of Rohu Carp (Labeo rohita).</title>
        <authorList>
            <person name="Das P."/>
            <person name="Kushwaha B."/>
            <person name="Joshi C.G."/>
            <person name="Kumar D."/>
            <person name="Nagpure N.S."/>
            <person name="Sahoo L."/>
            <person name="Das S.P."/>
            <person name="Bit A."/>
            <person name="Patnaik S."/>
            <person name="Meher P.K."/>
            <person name="Jayasankar P."/>
            <person name="Koringa P.G."/>
            <person name="Patel N.V."/>
            <person name="Hinsu A.T."/>
            <person name="Kumar R."/>
            <person name="Pandey M."/>
            <person name="Agarwal S."/>
            <person name="Srivastava S."/>
            <person name="Singh M."/>
            <person name="Iquebal M.A."/>
            <person name="Jaiswal S."/>
            <person name="Angadi U.B."/>
            <person name="Kumar N."/>
            <person name="Raza M."/>
            <person name="Shah T.M."/>
            <person name="Rai A."/>
            <person name="Jena J.K."/>
        </authorList>
    </citation>
    <scope>NUCLEOTIDE SEQUENCE [LARGE SCALE GENOMIC DNA]</scope>
    <source>
        <strain evidence="2">DASCIFA01</strain>
        <tissue evidence="2">Testis</tissue>
    </source>
</reference>
<proteinExistence type="predicted"/>
<keyword evidence="3" id="KW-1185">Reference proteome</keyword>
<comment type="caution">
    <text evidence="2">The sequence shown here is derived from an EMBL/GenBank/DDBJ whole genome shotgun (WGS) entry which is preliminary data.</text>
</comment>
<dbReference type="Proteomes" id="UP000290572">
    <property type="component" value="Unassembled WGS sequence"/>
</dbReference>
<dbReference type="EMBL" id="QBIY01013353">
    <property type="protein sequence ID" value="RXN07033.1"/>
    <property type="molecule type" value="Genomic_DNA"/>
</dbReference>
<accession>A0A498LHL6</accession>